<dbReference type="PATRIC" id="fig|507626.3.peg.2368"/>
<dbReference type="EMBL" id="CP014226">
    <property type="protein sequence ID" value="AMD01433.1"/>
    <property type="molecule type" value="Genomic_DNA"/>
</dbReference>
<reference evidence="2 3" key="2">
    <citation type="submission" date="2016-02" db="EMBL/GenBank/DDBJ databases">
        <authorList>
            <person name="Wen L."/>
            <person name="He K."/>
            <person name="Yang H."/>
        </authorList>
    </citation>
    <scope>NUCLEOTIDE SEQUENCE [LARGE SCALE GENOMIC DNA]</scope>
    <source>
        <strain evidence="2 3">AGD 8-3</strain>
    </source>
</reference>
<keyword evidence="1" id="KW-0472">Membrane</keyword>
<protein>
    <recommendedName>
        <fullName evidence="4">Cobyrinic acid a,c-diamide synthase</fullName>
    </recommendedName>
</protein>
<dbReference type="OrthoDB" id="6158881at2"/>
<keyword evidence="1" id="KW-0812">Transmembrane</keyword>
<keyword evidence="1" id="KW-1133">Transmembrane helix</keyword>
<feature type="transmembrane region" description="Helical" evidence="1">
    <location>
        <begin position="6"/>
        <end position="25"/>
    </location>
</feature>
<evidence type="ECO:0000313" key="2">
    <source>
        <dbReference type="EMBL" id="AMD01433.1"/>
    </source>
</evidence>
<feature type="transmembrane region" description="Helical" evidence="1">
    <location>
        <begin position="45"/>
        <end position="65"/>
    </location>
</feature>
<dbReference type="Proteomes" id="UP000063387">
    <property type="component" value="Chromosome"/>
</dbReference>
<evidence type="ECO:0000256" key="1">
    <source>
        <dbReference type="SAM" id="Phobius"/>
    </source>
</evidence>
<proteinExistence type="predicted"/>
<dbReference type="AlphaFoldDB" id="A0A120JW72"/>
<dbReference type="STRING" id="507626.LOKO_02373"/>
<evidence type="ECO:0008006" key="4">
    <source>
        <dbReference type="Google" id="ProtNLM"/>
    </source>
</evidence>
<evidence type="ECO:0000313" key="3">
    <source>
        <dbReference type="Proteomes" id="UP000063387"/>
    </source>
</evidence>
<dbReference type="KEGG" id="hco:LOKO_02373"/>
<feature type="transmembrane region" description="Helical" evidence="1">
    <location>
        <begin position="71"/>
        <end position="89"/>
    </location>
</feature>
<name>A0A120JW72_9GAMM</name>
<sequence length="315" mass="35499">MLGFLQGFAYGLFVTCLPWLLVGMANPRLAVPTDSPNRLQVVFRYCLLIPFLSMLLWLTSLWGGFGPSLGGWLAGLVAVPVALPLERAWRSWRARRHRRRLEARLEAEAARRRTEQEREAREAGVAVLDPSHPPSDADELIMALCRAKQALLDTRRPDLAIQVDRFYSRYRNVMDVLVARFDSSELAFARSRGLVTEVCLGAVDNFTSMAAQARGVMGLDGDFVRRRLEQDGTKLSVEERIALKRRLELIDDTELRLRRLVARNESALTLLDDAAVALARIETGRPQASVATDQALEELRRFIGRAERYGRGGQR</sequence>
<dbReference type="RefSeq" id="WP_066449335.1">
    <property type="nucleotide sequence ID" value="NZ_CP014226.1"/>
</dbReference>
<gene>
    <name evidence="2" type="ORF">LOKO_02373</name>
</gene>
<accession>A0A120JW72</accession>
<organism evidence="2 3">
    <name type="scientific">Halomonas chromatireducens</name>
    <dbReference type="NCBI Taxonomy" id="507626"/>
    <lineage>
        <taxon>Bacteria</taxon>
        <taxon>Pseudomonadati</taxon>
        <taxon>Pseudomonadota</taxon>
        <taxon>Gammaproteobacteria</taxon>
        <taxon>Oceanospirillales</taxon>
        <taxon>Halomonadaceae</taxon>
        <taxon>Halomonas</taxon>
    </lineage>
</organism>
<reference evidence="2 3" key="1">
    <citation type="journal article" date="2016" name="Genome Announc.">
        <title>Draft Genome Sequence of 'Halomonas chromatireducens' Strain AGD 8-3, a Haloalkaliphilic Chromate- and Selenite-Reducing Gammaproteobacterium.</title>
        <authorList>
            <person name="Sharko F.S."/>
            <person name="Shapovalova A.A."/>
            <person name="Tsygankova S.V."/>
            <person name="Komova A.V."/>
            <person name="Boulygina E.S."/>
            <person name="Teslyuk A.B."/>
            <person name="Gotovtsev P.M."/>
            <person name="Namsaraev Z.B."/>
            <person name="Khijniak T.V."/>
            <person name="Nedoluzhko A.V."/>
            <person name="Vasilov R.G."/>
        </authorList>
    </citation>
    <scope>NUCLEOTIDE SEQUENCE [LARGE SCALE GENOMIC DNA]</scope>
    <source>
        <strain evidence="2 3">AGD 8-3</strain>
    </source>
</reference>
<keyword evidence="3" id="KW-1185">Reference proteome</keyword>